<dbReference type="Pfam" id="PF01408">
    <property type="entry name" value="GFO_IDH_MocA"/>
    <property type="match status" value="1"/>
</dbReference>
<dbReference type="SUPFAM" id="SSF51735">
    <property type="entry name" value="NAD(P)-binding Rossmann-fold domains"/>
    <property type="match status" value="1"/>
</dbReference>
<dbReference type="InterPro" id="IPR000683">
    <property type="entry name" value="Gfo/Idh/MocA-like_OxRdtase_N"/>
</dbReference>
<evidence type="ECO:0000313" key="4">
    <source>
        <dbReference type="Proteomes" id="UP000178636"/>
    </source>
</evidence>
<dbReference type="GO" id="GO:0000166">
    <property type="term" value="F:nucleotide binding"/>
    <property type="evidence" value="ECO:0007669"/>
    <property type="project" value="InterPro"/>
</dbReference>
<proteinExistence type="predicted"/>
<accession>A0A1G2DCG0</accession>
<feature type="domain" description="GFO/IDH/MocA-like oxidoreductase" evidence="2">
    <location>
        <begin position="138"/>
        <end position="260"/>
    </location>
</feature>
<gene>
    <name evidence="3" type="ORF">A3C93_05350</name>
</gene>
<dbReference type="Pfam" id="PF22725">
    <property type="entry name" value="GFO_IDH_MocA_C3"/>
    <property type="match status" value="1"/>
</dbReference>
<dbReference type="Gene3D" id="3.30.360.10">
    <property type="entry name" value="Dihydrodipicolinate Reductase, domain 2"/>
    <property type="match status" value="1"/>
</dbReference>
<dbReference type="SUPFAM" id="SSF55347">
    <property type="entry name" value="Glyceraldehyde-3-phosphate dehydrogenase-like, C-terminal domain"/>
    <property type="match status" value="1"/>
</dbReference>
<dbReference type="PANTHER" id="PTHR43249">
    <property type="entry name" value="UDP-N-ACETYL-2-AMINO-2-DEOXY-D-GLUCURONATE OXIDASE"/>
    <property type="match status" value="1"/>
</dbReference>
<dbReference type="STRING" id="1798664.A3C93_05350"/>
<evidence type="ECO:0000259" key="1">
    <source>
        <dbReference type="Pfam" id="PF01408"/>
    </source>
</evidence>
<reference evidence="3 4" key="1">
    <citation type="journal article" date="2016" name="Nat. Commun.">
        <title>Thousands of microbial genomes shed light on interconnected biogeochemical processes in an aquifer system.</title>
        <authorList>
            <person name="Anantharaman K."/>
            <person name="Brown C.T."/>
            <person name="Hug L.A."/>
            <person name="Sharon I."/>
            <person name="Castelle C.J."/>
            <person name="Probst A.J."/>
            <person name="Thomas B.C."/>
            <person name="Singh A."/>
            <person name="Wilkins M.J."/>
            <person name="Karaoz U."/>
            <person name="Brodie E.L."/>
            <person name="Williams K.H."/>
            <person name="Hubbard S.S."/>
            <person name="Banfield J.F."/>
        </authorList>
    </citation>
    <scope>NUCLEOTIDE SEQUENCE [LARGE SCALE GENOMIC DNA]</scope>
</reference>
<dbReference type="InterPro" id="IPR055170">
    <property type="entry name" value="GFO_IDH_MocA-like_dom"/>
</dbReference>
<evidence type="ECO:0000259" key="2">
    <source>
        <dbReference type="Pfam" id="PF22725"/>
    </source>
</evidence>
<evidence type="ECO:0000313" key="3">
    <source>
        <dbReference type="EMBL" id="OGZ11335.1"/>
    </source>
</evidence>
<dbReference type="Proteomes" id="UP000178636">
    <property type="component" value="Unassembled WGS sequence"/>
</dbReference>
<sequence>MHMQNNKETTVKFIIVGCGRIAERHAEHIAKLGHLVAVCDVKPERVRLFTQKYGAQGFIDIDALLLAHLDADVVSVCTPNGLHAEHSIKALRAGYHVICEKPMALSVSDCERMIMEAEKSGKKLFIVKQNRFNPPVVETKRLIDEGKLGEILSVQLNCFWNRNEGYYKTSDWKGTRALDGGVLYTQFSHFIDLLYWMFGEVEEVTAHVGNSNHPYTEIDDHGVAVVKFANGVIGTIHFSTNAHKKNLEGSITIFGEKGTVKVGGEYLNVLEHASVEGYTPPELPAGVANDYGTYKGSMSNHDKVYQNVLAVLKENAPISTSGMEGLKTVAIIRKIYDSSGF</sequence>
<organism evidence="3 4">
    <name type="scientific">Candidatus Lloydbacteria bacterium RIFCSPHIGHO2_02_FULL_54_17</name>
    <dbReference type="NCBI Taxonomy" id="1798664"/>
    <lineage>
        <taxon>Bacteria</taxon>
        <taxon>Candidatus Lloydiibacteriota</taxon>
    </lineage>
</organism>
<dbReference type="Gene3D" id="3.40.50.720">
    <property type="entry name" value="NAD(P)-binding Rossmann-like Domain"/>
    <property type="match status" value="1"/>
</dbReference>
<comment type="caution">
    <text evidence="3">The sequence shown here is derived from an EMBL/GenBank/DDBJ whole genome shotgun (WGS) entry which is preliminary data.</text>
</comment>
<dbReference type="InterPro" id="IPR052515">
    <property type="entry name" value="Gfo/Idh/MocA_Oxidoreductase"/>
</dbReference>
<dbReference type="InterPro" id="IPR036291">
    <property type="entry name" value="NAD(P)-bd_dom_sf"/>
</dbReference>
<dbReference type="AlphaFoldDB" id="A0A1G2DCG0"/>
<protein>
    <submittedName>
        <fullName evidence="3">Oxidoreductase</fullName>
    </submittedName>
</protein>
<feature type="domain" description="Gfo/Idh/MocA-like oxidoreductase N-terminal" evidence="1">
    <location>
        <begin position="12"/>
        <end position="125"/>
    </location>
</feature>
<name>A0A1G2DCG0_9BACT</name>
<dbReference type="PANTHER" id="PTHR43249:SF1">
    <property type="entry name" value="D-GLUCOSIDE 3-DEHYDROGENASE"/>
    <property type="match status" value="1"/>
</dbReference>
<dbReference type="EMBL" id="MHLO01000035">
    <property type="protein sequence ID" value="OGZ11335.1"/>
    <property type="molecule type" value="Genomic_DNA"/>
</dbReference>